<dbReference type="InterPro" id="IPR020846">
    <property type="entry name" value="MFS_dom"/>
</dbReference>
<feature type="transmembrane region" description="Helical" evidence="3">
    <location>
        <begin position="234"/>
        <end position="256"/>
    </location>
</feature>
<dbReference type="InterPro" id="IPR050327">
    <property type="entry name" value="Proton-linked_MCT"/>
</dbReference>
<feature type="transmembrane region" description="Helical" evidence="3">
    <location>
        <begin position="360"/>
        <end position="378"/>
    </location>
</feature>
<dbReference type="Gene3D" id="1.20.1250.20">
    <property type="entry name" value="MFS general substrate transporter like domains"/>
    <property type="match status" value="2"/>
</dbReference>
<dbReference type="PANTHER" id="PTHR11360:SF234">
    <property type="entry name" value="MFS-TYPE TRANSPORTER DBAD-RELATED"/>
    <property type="match status" value="1"/>
</dbReference>
<keyword evidence="3" id="KW-1133">Transmembrane helix</keyword>
<keyword evidence="6" id="KW-1185">Reference proteome</keyword>
<evidence type="ECO:0000256" key="2">
    <source>
        <dbReference type="ARBA" id="ARBA00006727"/>
    </source>
</evidence>
<evidence type="ECO:0000313" key="5">
    <source>
        <dbReference type="EMBL" id="OQE34848.1"/>
    </source>
</evidence>
<evidence type="ECO:0000256" key="1">
    <source>
        <dbReference type="ARBA" id="ARBA00004141"/>
    </source>
</evidence>
<dbReference type="InterPro" id="IPR011701">
    <property type="entry name" value="MFS"/>
</dbReference>
<comment type="caution">
    <text evidence="5">The sequence shown here is derived from an EMBL/GenBank/DDBJ whole genome shotgun (WGS) entry which is preliminary data.</text>
</comment>
<proteinExistence type="inferred from homology"/>
<keyword evidence="3" id="KW-0472">Membrane</keyword>
<dbReference type="GO" id="GO:0022857">
    <property type="term" value="F:transmembrane transporter activity"/>
    <property type="evidence" value="ECO:0007669"/>
    <property type="project" value="InterPro"/>
</dbReference>
<organism evidence="5 6">
    <name type="scientific">Penicillium coprophilum</name>
    <dbReference type="NCBI Taxonomy" id="36646"/>
    <lineage>
        <taxon>Eukaryota</taxon>
        <taxon>Fungi</taxon>
        <taxon>Dikarya</taxon>
        <taxon>Ascomycota</taxon>
        <taxon>Pezizomycotina</taxon>
        <taxon>Eurotiomycetes</taxon>
        <taxon>Eurotiomycetidae</taxon>
        <taxon>Eurotiales</taxon>
        <taxon>Aspergillaceae</taxon>
        <taxon>Penicillium</taxon>
    </lineage>
</organism>
<feature type="transmembrane region" description="Helical" evidence="3">
    <location>
        <begin position="323"/>
        <end position="348"/>
    </location>
</feature>
<dbReference type="Proteomes" id="UP000191500">
    <property type="component" value="Unassembled WGS sequence"/>
</dbReference>
<dbReference type="PROSITE" id="PS50850">
    <property type="entry name" value="MFS"/>
    <property type="match status" value="1"/>
</dbReference>
<dbReference type="Pfam" id="PF07690">
    <property type="entry name" value="MFS_1"/>
    <property type="match status" value="2"/>
</dbReference>
<feature type="transmembrane region" description="Helical" evidence="3">
    <location>
        <begin position="126"/>
        <end position="153"/>
    </location>
</feature>
<dbReference type="SUPFAM" id="SSF103473">
    <property type="entry name" value="MFS general substrate transporter"/>
    <property type="match status" value="1"/>
</dbReference>
<evidence type="ECO:0000256" key="3">
    <source>
        <dbReference type="SAM" id="Phobius"/>
    </source>
</evidence>
<feature type="transmembrane region" description="Helical" evidence="3">
    <location>
        <begin position="30"/>
        <end position="50"/>
    </location>
</feature>
<evidence type="ECO:0000313" key="6">
    <source>
        <dbReference type="Proteomes" id="UP000191500"/>
    </source>
</evidence>
<feature type="transmembrane region" description="Helical" evidence="3">
    <location>
        <begin position="70"/>
        <end position="95"/>
    </location>
</feature>
<feature type="transmembrane region" description="Helical" evidence="3">
    <location>
        <begin position="191"/>
        <end position="213"/>
    </location>
</feature>
<dbReference type="InterPro" id="IPR036259">
    <property type="entry name" value="MFS_trans_sf"/>
</dbReference>
<keyword evidence="3" id="KW-0812">Transmembrane</keyword>
<dbReference type="EMBL" id="MDDG01000015">
    <property type="protein sequence ID" value="OQE34848.1"/>
    <property type="molecule type" value="Genomic_DNA"/>
</dbReference>
<feature type="transmembrane region" description="Helical" evidence="3">
    <location>
        <begin position="398"/>
        <end position="419"/>
    </location>
</feature>
<dbReference type="AlphaFoldDB" id="A0A1V6U8M8"/>
<feature type="domain" description="Major facilitator superfamily (MFS) profile" evidence="4">
    <location>
        <begin position="31"/>
        <end position="421"/>
    </location>
</feature>
<evidence type="ECO:0000259" key="4">
    <source>
        <dbReference type="PROSITE" id="PS50850"/>
    </source>
</evidence>
<gene>
    <name evidence="5" type="ORF">PENCOP_c015G05742</name>
</gene>
<accession>A0A1V6U8M8</accession>
<reference evidence="6" key="1">
    <citation type="journal article" date="2017" name="Nat. Microbiol.">
        <title>Global analysis of biosynthetic gene clusters reveals vast potential of secondary metabolite production in Penicillium species.</title>
        <authorList>
            <person name="Nielsen J.C."/>
            <person name="Grijseels S."/>
            <person name="Prigent S."/>
            <person name="Ji B."/>
            <person name="Dainat J."/>
            <person name="Nielsen K.F."/>
            <person name="Frisvad J.C."/>
            <person name="Workman M."/>
            <person name="Nielsen J."/>
        </authorList>
    </citation>
    <scope>NUCLEOTIDE SEQUENCE [LARGE SCALE GENOMIC DNA]</scope>
    <source>
        <strain evidence="6">IBT 31321</strain>
    </source>
</reference>
<sequence>MTVQDQEMAEEGQNAFQDERKTEYRMDGGLQAWLQVLGSWILFANTWGLTNSFGVFETFYTESLLQTSSASAISWIGSIQLFLTMVIGVFAGWFLDAGHLQPLLIIGTFLEIFGMFMTSLCTEYWQILLAQGICVGLGSGLLGLTSVAVIPLYFSEKRMIALGIAATGSSLAGIIYPIMMRRLFVSTGFPWAVRALAFLMLGCLVVCCAIMRLRPRPRQSTSLVDFKHIRDPSYMAFVAAFSLMMASVYVPFFYIQKYALQFNIDDDMAFYLLSMMNASSLIGRIGPNLLADYIGGLNVMAPACFLSAVVLFVFRFAVDLPGLIVIALFYGLISGGMVSLPAAIIANLTSKPSELGSRIGLAYTIAAFGALIGNPIAGACLRPSGPSSSDVQKEYQGVWIFGGAFMLLSTACVVLTRYLKSGTFMGNKI</sequence>
<protein>
    <recommendedName>
        <fullName evidence="4">Major facilitator superfamily (MFS) profile domain-containing protein</fullName>
    </recommendedName>
</protein>
<name>A0A1V6U8M8_9EURO</name>
<comment type="similarity">
    <text evidence="2">Belongs to the major facilitator superfamily. Monocarboxylate porter (TC 2.A.1.13) family.</text>
</comment>
<feature type="transmembrane region" description="Helical" evidence="3">
    <location>
        <begin position="102"/>
        <end position="120"/>
    </location>
</feature>
<feature type="transmembrane region" description="Helical" evidence="3">
    <location>
        <begin position="160"/>
        <end position="179"/>
    </location>
</feature>
<feature type="transmembrane region" description="Helical" evidence="3">
    <location>
        <begin position="297"/>
        <end position="317"/>
    </location>
</feature>
<feature type="transmembrane region" description="Helical" evidence="3">
    <location>
        <begin position="268"/>
        <end position="285"/>
    </location>
</feature>
<comment type="subcellular location">
    <subcellularLocation>
        <location evidence="1">Membrane</location>
        <topology evidence="1">Multi-pass membrane protein</topology>
    </subcellularLocation>
</comment>
<dbReference type="CDD" id="cd17352">
    <property type="entry name" value="MFS_MCT_SLC16"/>
    <property type="match status" value="1"/>
</dbReference>
<dbReference type="GO" id="GO:0016020">
    <property type="term" value="C:membrane"/>
    <property type="evidence" value="ECO:0007669"/>
    <property type="project" value="UniProtKB-SubCell"/>
</dbReference>
<dbReference type="PANTHER" id="PTHR11360">
    <property type="entry name" value="MONOCARBOXYLATE TRANSPORTER"/>
    <property type="match status" value="1"/>
</dbReference>